<gene>
    <name evidence="1" type="ORF">E9229_000794</name>
</gene>
<protein>
    <submittedName>
        <fullName evidence="1">Uncharacterized protein</fullName>
    </submittedName>
</protein>
<keyword evidence="2" id="KW-1185">Reference proteome</keyword>
<dbReference type="AlphaFoldDB" id="A0A839QG62"/>
<sequence length="24" mass="2497">MTATAKTFSGFTANTKYSGAVRVS</sequence>
<accession>A0A839QG62</accession>
<evidence type="ECO:0000313" key="2">
    <source>
        <dbReference type="Proteomes" id="UP000523000"/>
    </source>
</evidence>
<dbReference type="Proteomes" id="UP000523000">
    <property type="component" value="Unassembled WGS sequence"/>
</dbReference>
<comment type="caution">
    <text evidence="1">The sequence shown here is derived from an EMBL/GenBank/DDBJ whole genome shotgun (WGS) entry which is preliminary data.</text>
</comment>
<evidence type="ECO:0000313" key="1">
    <source>
        <dbReference type="EMBL" id="MBB2994603.1"/>
    </source>
</evidence>
<organism evidence="1 2">
    <name type="scientific">Paeniglutamicibacter cryotolerans</name>
    <dbReference type="NCBI Taxonomy" id="670079"/>
    <lineage>
        <taxon>Bacteria</taxon>
        <taxon>Bacillati</taxon>
        <taxon>Actinomycetota</taxon>
        <taxon>Actinomycetes</taxon>
        <taxon>Micrococcales</taxon>
        <taxon>Micrococcaceae</taxon>
        <taxon>Paeniglutamicibacter</taxon>
    </lineage>
</organism>
<dbReference type="EMBL" id="JACHVS010000001">
    <property type="protein sequence ID" value="MBB2994603.1"/>
    <property type="molecule type" value="Genomic_DNA"/>
</dbReference>
<proteinExistence type="predicted"/>
<reference evidence="1 2" key="1">
    <citation type="submission" date="2020-08" db="EMBL/GenBank/DDBJ databases">
        <title>Sequencing the genomes of 1000 actinobacteria strains.</title>
        <authorList>
            <person name="Klenk H.-P."/>
        </authorList>
    </citation>
    <scope>NUCLEOTIDE SEQUENCE [LARGE SCALE GENOMIC DNA]</scope>
    <source>
        <strain evidence="1 2">DSM 22826</strain>
    </source>
</reference>
<name>A0A839QG62_9MICC</name>